<evidence type="ECO:0000259" key="6">
    <source>
        <dbReference type="PROSITE" id="PS50106"/>
    </source>
</evidence>
<gene>
    <name evidence="7" type="ORF">H8Z76_01745</name>
</gene>
<name>A0ABR7I7B7_9FIRM</name>
<evidence type="ECO:0000256" key="5">
    <source>
        <dbReference type="SAM" id="Phobius"/>
    </source>
</evidence>
<protein>
    <submittedName>
        <fullName evidence="7">Trypsin-like peptidase domain-containing protein</fullName>
    </submittedName>
</protein>
<proteinExistence type="inferred from homology"/>
<feature type="compositionally biased region" description="Low complexity" evidence="4">
    <location>
        <begin position="44"/>
        <end position="53"/>
    </location>
</feature>
<feature type="compositionally biased region" description="Low complexity" evidence="4">
    <location>
        <begin position="1"/>
        <end position="27"/>
    </location>
</feature>
<feature type="compositionally biased region" description="Low complexity" evidence="4">
    <location>
        <begin position="145"/>
        <end position="155"/>
    </location>
</feature>
<dbReference type="InterPro" id="IPR043504">
    <property type="entry name" value="Peptidase_S1_PA_chymotrypsin"/>
</dbReference>
<feature type="compositionally biased region" description="Polar residues" evidence="4">
    <location>
        <begin position="28"/>
        <end position="43"/>
    </location>
</feature>
<dbReference type="Gene3D" id="2.40.10.10">
    <property type="entry name" value="Trypsin-like serine proteases"/>
    <property type="match status" value="2"/>
</dbReference>
<dbReference type="InterPro" id="IPR009003">
    <property type="entry name" value="Peptidase_S1_PA"/>
</dbReference>
<dbReference type="SMART" id="SM00228">
    <property type="entry name" value="PDZ"/>
    <property type="match status" value="1"/>
</dbReference>
<comment type="similarity">
    <text evidence="1">Belongs to the peptidase S1C family.</text>
</comment>
<evidence type="ECO:0000256" key="4">
    <source>
        <dbReference type="SAM" id="MobiDB-lite"/>
    </source>
</evidence>
<reference evidence="7 8" key="1">
    <citation type="submission" date="2020-08" db="EMBL/GenBank/DDBJ databases">
        <title>Genome public.</title>
        <authorList>
            <person name="Liu C."/>
            <person name="Sun Q."/>
        </authorList>
    </citation>
    <scope>NUCLEOTIDE SEQUENCE [LARGE SCALE GENOMIC DNA]</scope>
    <source>
        <strain evidence="7 8">BX0805</strain>
    </source>
</reference>
<dbReference type="Proteomes" id="UP000621540">
    <property type="component" value="Unassembled WGS sequence"/>
</dbReference>
<feature type="region of interest" description="Disordered" evidence="4">
    <location>
        <begin position="1"/>
        <end position="75"/>
    </location>
</feature>
<feature type="transmembrane region" description="Helical" evidence="5">
    <location>
        <begin position="80"/>
        <end position="105"/>
    </location>
</feature>
<keyword evidence="3" id="KW-0378">Hydrolase</keyword>
<comment type="caution">
    <text evidence="7">The sequence shown here is derived from an EMBL/GenBank/DDBJ whole genome shotgun (WGS) entry which is preliminary data.</text>
</comment>
<dbReference type="EMBL" id="JACOQH010000001">
    <property type="protein sequence ID" value="MBC5752758.1"/>
    <property type="molecule type" value="Genomic_DNA"/>
</dbReference>
<dbReference type="Pfam" id="PF13180">
    <property type="entry name" value="PDZ_2"/>
    <property type="match status" value="1"/>
</dbReference>
<dbReference type="PRINTS" id="PR00834">
    <property type="entry name" value="PROTEASES2C"/>
</dbReference>
<dbReference type="InterPro" id="IPR051201">
    <property type="entry name" value="Chloro_Bact_Ser_Proteases"/>
</dbReference>
<dbReference type="InterPro" id="IPR001940">
    <property type="entry name" value="Peptidase_S1C"/>
</dbReference>
<dbReference type="PROSITE" id="PS50106">
    <property type="entry name" value="PDZ"/>
    <property type="match status" value="1"/>
</dbReference>
<dbReference type="PANTHER" id="PTHR43343:SF3">
    <property type="entry name" value="PROTEASE DO-LIKE 8, CHLOROPLASTIC"/>
    <property type="match status" value="1"/>
</dbReference>
<evidence type="ECO:0000256" key="3">
    <source>
        <dbReference type="ARBA" id="ARBA00022801"/>
    </source>
</evidence>
<accession>A0ABR7I7B7</accession>
<keyword evidence="8" id="KW-1185">Reference proteome</keyword>
<feature type="compositionally biased region" description="Polar residues" evidence="4">
    <location>
        <begin position="109"/>
        <end position="119"/>
    </location>
</feature>
<feature type="region of interest" description="Disordered" evidence="4">
    <location>
        <begin position="107"/>
        <end position="155"/>
    </location>
</feature>
<feature type="compositionally biased region" description="Basic and acidic residues" evidence="4">
    <location>
        <begin position="127"/>
        <end position="143"/>
    </location>
</feature>
<dbReference type="SUPFAM" id="SSF50494">
    <property type="entry name" value="Trypsin-like serine proteases"/>
    <property type="match status" value="1"/>
</dbReference>
<evidence type="ECO:0000313" key="7">
    <source>
        <dbReference type="EMBL" id="MBC5752758.1"/>
    </source>
</evidence>
<sequence>MDNNQNNNFSGSSYNNNQYNYNNDNQNTSGTWSSSGNAQNSWSANAGANMNGANMGGGMNDPKQKRPKKERKKGGFGEKLAKCVAIALVFGLVGGSVFAGTNYAVGRLTGSNTTQTANVKEQEEEETTHLKQSAKDSSGKDAVDTTDTSSTATSVSDVSGIVSEVMPSIVAITNMSEQQYENFFGQTGTRESESAGSGIIVSQDDDYLYIATNNHVVEGATTLTVQFIDDSTASAEVKGTAASSDLAVVQVAKSSMQQDTLSQVKVATLGDSDSLQVGEGAIAIGNALGYGQSVTTGVISAVNRSVSMQDETTGEEITNELLQTDAAINPGNSGGALLNMKGEVIGINEMKYSDTQVEGMGYSIPISKAAPIIDRLISRQAADSASYIGINGVNVTSQIASAYKMPIGIYVAQVVSGSPSEQAGILQGDIITQFDGTDVKTMSDLKDTLEYYAPGTQVEVTVQRPANGQYTEQTVTVTLGTKPQQ</sequence>
<keyword evidence="5" id="KW-1133">Transmembrane helix</keyword>
<evidence type="ECO:0000256" key="2">
    <source>
        <dbReference type="ARBA" id="ARBA00022670"/>
    </source>
</evidence>
<dbReference type="InterPro" id="IPR036034">
    <property type="entry name" value="PDZ_sf"/>
</dbReference>
<keyword evidence="5" id="KW-0812">Transmembrane</keyword>
<dbReference type="InterPro" id="IPR001478">
    <property type="entry name" value="PDZ"/>
</dbReference>
<organism evidence="7 8">
    <name type="scientific">Roseburia yibonii</name>
    <dbReference type="NCBI Taxonomy" id="2763063"/>
    <lineage>
        <taxon>Bacteria</taxon>
        <taxon>Bacillati</taxon>
        <taxon>Bacillota</taxon>
        <taxon>Clostridia</taxon>
        <taxon>Lachnospirales</taxon>
        <taxon>Lachnospiraceae</taxon>
        <taxon>Roseburia</taxon>
    </lineage>
</organism>
<keyword evidence="5" id="KW-0472">Membrane</keyword>
<keyword evidence="2" id="KW-0645">Protease</keyword>
<dbReference type="Pfam" id="PF13365">
    <property type="entry name" value="Trypsin_2"/>
    <property type="match status" value="1"/>
</dbReference>
<dbReference type="Gene3D" id="2.30.42.10">
    <property type="match status" value="1"/>
</dbReference>
<evidence type="ECO:0000256" key="1">
    <source>
        <dbReference type="ARBA" id="ARBA00010541"/>
    </source>
</evidence>
<evidence type="ECO:0000313" key="8">
    <source>
        <dbReference type="Proteomes" id="UP000621540"/>
    </source>
</evidence>
<dbReference type="PANTHER" id="PTHR43343">
    <property type="entry name" value="PEPTIDASE S12"/>
    <property type="match status" value="1"/>
</dbReference>
<feature type="domain" description="PDZ" evidence="6">
    <location>
        <begin position="376"/>
        <end position="466"/>
    </location>
</feature>
<dbReference type="RefSeq" id="WP_022515632.1">
    <property type="nucleotide sequence ID" value="NZ_JACOQH010000001.1"/>
</dbReference>
<dbReference type="SUPFAM" id="SSF50156">
    <property type="entry name" value="PDZ domain-like"/>
    <property type="match status" value="1"/>
</dbReference>